<evidence type="ECO:0000313" key="1">
    <source>
        <dbReference type="EMBL" id="MBB6444094.1"/>
    </source>
</evidence>
<sequence>MVENGGWGEAGKIMAGIEKHYNRQIKKGTIQKLDGA</sequence>
<protein>
    <submittedName>
        <fullName evidence="1">Uncharacterized protein</fullName>
    </submittedName>
</protein>
<organism evidence="1 2">
    <name type="scientific">Bacillus benzoevorans</name>
    <dbReference type="NCBI Taxonomy" id="1456"/>
    <lineage>
        <taxon>Bacteria</taxon>
        <taxon>Bacillati</taxon>
        <taxon>Bacillota</taxon>
        <taxon>Bacilli</taxon>
        <taxon>Bacillales</taxon>
        <taxon>Bacillaceae</taxon>
        <taxon>Bacillus</taxon>
    </lineage>
</organism>
<reference evidence="1 2" key="1">
    <citation type="submission" date="2020-08" db="EMBL/GenBank/DDBJ databases">
        <title>Genomic Encyclopedia of Type Strains, Phase IV (KMG-IV): sequencing the most valuable type-strain genomes for metagenomic binning, comparative biology and taxonomic classification.</title>
        <authorList>
            <person name="Goeker M."/>
        </authorList>
    </citation>
    <scope>NUCLEOTIDE SEQUENCE [LARGE SCALE GENOMIC DNA]</scope>
    <source>
        <strain evidence="1 2">DSM 5391</strain>
    </source>
</reference>
<evidence type="ECO:0000313" key="2">
    <source>
        <dbReference type="Proteomes" id="UP000531594"/>
    </source>
</evidence>
<dbReference type="AlphaFoldDB" id="A0A7X0HNM8"/>
<accession>A0A7X0HNM8</accession>
<keyword evidence="2" id="KW-1185">Reference proteome</keyword>
<comment type="caution">
    <text evidence="1">The sequence shown here is derived from an EMBL/GenBank/DDBJ whole genome shotgun (WGS) entry which is preliminary data.</text>
</comment>
<dbReference type="EMBL" id="JACHGK010000002">
    <property type="protein sequence ID" value="MBB6444094.1"/>
    <property type="molecule type" value="Genomic_DNA"/>
</dbReference>
<proteinExistence type="predicted"/>
<name>A0A7X0HNM8_9BACI</name>
<gene>
    <name evidence="1" type="ORF">HNR53_000702</name>
</gene>
<dbReference type="Proteomes" id="UP000531594">
    <property type="component" value="Unassembled WGS sequence"/>
</dbReference>